<organism evidence="3 4">
    <name type="scientific">Perkinsus olseni</name>
    <name type="common">Perkinsus atlanticus</name>
    <dbReference type="NCBI Taxonomy" id="32597"/>
    <lineage>
        <taxon>Eukaryota</taxon>
        <taxon>Sar</taxon>
        <taxon>Alveolata</taxon>
        <taxon>Perkinsozoa</taxon>
        <taxon>Perkinsea</taxon>
        <taxon>Perkinsida</taxon>
        <taxon>Perkinsidae</taxon>
        <taxon>Perkinsus</taxon>
    </lineage>
</organism>
<dbReference type="InterPro" id="IPR046341">
    <property type="entry name" value="SET_dom_sf"/>
</dbReference>
<name>A0A7J6NPH0_PEROL</name>
<dbReference type="SUPFAM" id="SSF82199">
    <property type="entry name" value="SET domain"/>
    <property type="match status" value="1"/>
</dbReference>
<dbReference type="Proteomes" id="UP000541610">
    <property type="component" value="Unassembled WGS sequence"/>
</dbReference>
<evidence type="ECO:0000259" key="2">
    <source>
        <dbReference type="PROSITE" id="PS50280"/>
    </source>
</evidence>
<sequence length="428" mass="47656">MSKPSPQSPVTGSETNTTRCRGRQPKRKRSAGEPPASPPREDATESTTSTSELSCPLTIPDFQGETSSSAASQASWNMAQQYLARKVIVKSEAMGDGKIRWDMRFFVGWIDGDSRSLAEIAECAPTNAELQLTCTHGRHRRDRDVVGSQDMYFVHPDKARLCGLIPHPEQEQWFSEYKLPYCRYADDADDVCGTMLPNYYPQPWRELHPLEPDGSRLILNGRTCSLELLMEKAYALGDDKGLTVRWSRIFGGGRGVFAMKSFYKNEVITLYSGHLFSEAQRHWMKDSFGGALSSHCIPLMHKLLYVDGLYACLMKGMYVGQLINMGGSGSTFNNVEFFPIDVSVVEPRSTRSCKRTPTPSTSASSIATGVKMLVVRATRYIYPGEELYGSYGSAFWNKRDCDCREPPPVVLPSSDHSGDQLDEANGCQ</sequence>
<dbReference type="SMART" id="SM00317">
    <property type="entry name" value="SET"/>
    <property type="match status" value="1"/>
</dbReference>
<proteinExistence type="predicted"/>
<evidence type="ECO:0000313" key="3">
    <source>
        <dbReference type="EMBL" id="KAF4685782.1"/>
    </source>
</evidence>
<feature type="compositionally biased region" description="Low complexity" evidence="1">
    <location>
        <begin position="45"/>
        <end position="54"/>
    </location>
</feature>
<evidence type="ECO:0000313" key="4">
    <source>
        <dbReference type="Proteomes" id="UP000541610"/>
    </source>
</evidence>
<feature type="region of interest" description="Disordered" evidence="1">
    <location>
        <begin position="1"/>
        <end position="68"/>
    </location>
</feature>
<dbReference type="Pfam" id="PF00856">
    <property type="entry name" value="SET"/>
    <property type="match status" value="1"/>
</dbReference>
<comment type="caution">
    <text evidence="3">The sequence shown here is derived from an EMBL/GenBank/DDBJ whole genome shotgun (WGS) entry which is preliminary data.</text>
</comment>
<accession>A0A7J6NPH0</accession>
<dbReference type="Gene3D" id="2.170.270.10">
    <property type="entry name" value="SET domain"/>
    <property type="match status" value="1"/>
</dbReference>
<dbReference type="AlphaFoldDB" id="A0A7J6NPH0"/>
<gene>
    <name evidence="3" type="ORF">FOZ60_006097</name>
</gene>
<dbReference type="InterPro" id="IPR001214">
    <property type="entry name" value="SET_dom"/>
</dbReference>
<feature type="region of interest" description="Disordered" evidence="1">
    <location>
        <begin position="407"/>
        <end position="428"/>
    </location>
</feature>
<feature type="domain" description="SET" evidence="2">
    <location>
        <begin position="240"/>
        <end position="392"/>
    </location>
</feature>
<feature type="compositionally biased region" description="Polar residues" evidence="1">
    <location>
        <begin position="1"/>
        <end position="19"/>
    </location>
</feature>
<protein>
    <recommendedName>
        <fullName evidence="2">SET domain-containing protein</fullName>
    </recommendedName>
</protein>
<reference evidence="3 4" key="1">
    <citation type="submission" date="2020-04" db="EMBL/GenBank/DDBJ databases">
        <title>Perkinsus olseni comparative genomics.</title>
        <authorList>
            <person name="Bogema D.R."/>
        </authorList>
    </citation>
    <scope>NUCLEOTIDE SEQUENCE [LARGE SCALE GENOMIC DNA]</scope>
    <source>
        <strain evidence="3">00978-12</strain>
    </source>
</reference>
<dbReference type="EMBL" id="JABANP010000249">
    <property type="protein sequence ID" value="KAF4685782.1"/>
    <property type="molecule type" value="Genomic_DNA"/>
</dbReference>
<dbReference type="PROSITE" id="PS50280">
    <property type="entry name" value="SET"/>
    <property type="match status" value="1"/>
</dbReference>
<evidence type="ECO:0000256" key="1">
    <source>
        <dbReference type="SAM" id="MobiDB-lite"/>
    </source>
</evidence>
<feature type="compositionally biased region" description="Basic residues" evidence="1">
    <location>
        <begin position="20"/>
        <end position="29"/>
    </location>
</feature>
<dbReference type="OrthoDB" id="410212at2759"/>